<evidence type="ECO:0000256" key="1">
    <source>
        <dbReference type="SAM" id="MobiDB-lite"/>
    </source>
</evidence>
<proteinExistence type="predicted"/>
<feature type="region of interest" description="Disordered" evidence="1">
    <location>
        <begin position="211"/>
        <end position="256"/>
    </location>
</feature>
<keyword evidence="2" id="KW-1185">Reference proteome</keyword>
<evidence type="ECO:0000313" key="2">
    <source>
        <dbReference type="Proteomes" id="UP000694843"/>
    </source>
</evidence>
<dbReference type="Proteomes" id="UP000694843">
    <property type="component" value="Unplaced"/>
</dbReference>
<dbReference type="AlphaFoldDB" id="A0A8B7NSN4"/>
<reference evidence="3" key="1">
    <citation type="submission" date="2025-08" db="UniProtKB">
        <authorList>
            <consortium name="RefSeq"/>
        </authorList>
    </citation>
    <scope>IDENTIFICATION</scope>
    <source>
        <tissue evidence="3">Whole organism</tissue>
    </source>
</reference>
<accession>A0A8B7NSN4</accession>
<dbReference type="RefSeq" id="XP_018016722.2">
    <property type="nucleotide sequence ID" value="XM_018161233.2"/>
</dbReference>
<name>A0A8B7NSN4_HYAAZ</name>
<feature type="compositionally biased region" description="Pro residues" evidence="1">
    <location>
        <begin position="161"/>
        <end position="175"/>
    </location>
</feature>
<feature type="region of interest" description="Disordered" evidence="1">
    <location>
        <begin position="123"/>
        <end position="176"/>
    </location>
</feature>
<dbReference type="GeneID" id="108673408"/>
<gene>
    <name evidence="3" type="primary">LOC108673408</name>
</gene>
<sequence>MRQDALNKLEFDDFKVYGALKTELISEEQPVHTLRVTMNLAKIEAANKVYAEWVKAGKLYPPPEVMSVYDVLGELPNYDAVAGSEAALDRAVTFKMSIHPKCVVLSKDVKNNVKCNPYVAKTKRKAEDEAGPSPKKVPPFVKKAKIAAHAEPEVEESTDTPVPPERPTTPAPPAPVESELTQLLDVLKSLSPTALAAVRAAVAPELPTAASTAPVAGGTSIGEPTLAPQQISPPAAQPSDPDLRPDPNLSGRYRLGKDSTVLPEGVTTLHEIIASTSTKQTNDALELAFTMLNDARVLSVAPDYHAVGPPNPLMPDTIVFRQTEHFTQYQDDNIVMGVEERDYDTVVACTAHNQHVTINVVQPAEMIGEGITVPTDCYFMMQPDDR</sequence>
<evidence type="ECO:0000313" key="3">
    <source>
        <dbReference type="RefSeq" id="XP_018016722.2"/>
    </source>
</evidence>
<dbReference type="KEGG" id="hazt:108673408"/>
<organism evidence="2 3">
    <name type="scientific">Hyalella azteca</name>
    <name type="common">Amphipod</name>
    <dbReference type="NCBI Taxonomy" id="294128"/>
    <lineage>
        <taxon>Eukaryota</taxon>
        <taxon>Metazoa</taxon>
        <taxon>Ecdysozoa</taxon>
        <taxon>Arthropoda</taxon>
        <taxon>Crustacea</taxon>
        <taxon>Multicrustacea</taxon>
        <taxon>Malacostraca</taxon>
        <taxon>Eumalacostraca</taxon>
        <taxon>Peracarida</taxon>
        <taxon>Amphipoda</taxon>
        <taxon>Senticaudata</taxon>
        <taxon>Talitrida</taxon>
        <taxon>Talitroidea</taxon>
        <taxon>Hyalellidae</taxon>
        <taxon>Hyalella</taxon>
    </lineage>
</organism>
<feature type="compositionally biased region" description="Low complexity" evidence="1">
    <location>
        <begin position="227"/>
        <end position="240"/>
    </location>
</feature>
<protein>
    <submittedName>
        <fullName evidence="3">Uncharacterized protein LOC108673408</fullName>
    </submittedName>
</protein>